<dbReference type="PANTHER" id="PTHR30212:SF2">
    <property type="entry name" value="PROTEIN YIIM"/>
    <property type="match status" value="1"/>
</dbReference>
<comment type="caution">
    <text evidence="3">The sequence shown here is derived from an EMBL/GenBank/DDBJ whole genome shotgun (WGS) entry which is preliminary data.</text>
</comment>
<keyword evidence="4" id="KW-1185">Reference proteome</keyword>
<dbReference type="EMBL" id="JAAXLA010000006">
    <property type="protein sequence ID" value="NMH96706.1"/>
    <property type="molecule type" value="Genomic_DNA"/>
</dbReference>
<dbReference type="RefSeq" id="WP_169380091.1">
    <property type="nucleotide sequence ID" value="NZ_JAAXLA010000006.1"/>
</dbReference>
<dbReference type="Gene3D" id="2.40.33.20">
    <property type="entry name" value="PK beta-barrel domain-like"/>
    <property type="match status" value="1"/>
</dbReference>
<sequence>MTSVNLAATGPGGLLSRHGRSGIDKRPVTGPVFLDVGGVAGDRIGDLRHHGGAEQAVYAYAAEDLAFWAAELDRPMGPGRVGENLTLSGVDCSGSVIGERWQVGAAVLRVTAPRIPCSTFAGFVQVPDLVGRFLAAGRPGCYLAVERPADVQGGDPVHVVDRPAHGVTVAEVMAAVGGRRELLQRVASARGDFGPRGRKWLDRTLAAIERTPARE</sequence>
<evidence type="ECO:0000313" key="3">
    <source>
        <dbReference type="EMBL" id="NMH96706.1"/>
    </source>
</evidence>
<organism evidence="3 4">
    <name type="scientific">Pseudonocardia acidicola</name>
    <dbReference type="NCBI Taxonomy" id="2724939"/>
    <lineage>
        <taxon>Bacteria</taxon>
        <taxon>Bacillati</taxon>
        <taxon>Actinomycetota</taxon>
        <taxon>Actinomycetes</taxon>
        <taxon>Pseudonocardiales</taxon>
        <taxon>Pseudonocardiaceae</taxon>
        <taxon>Pseudonocardia</taxon>
    </lineage>
</organism>
<reference evidence="3 4" key="1">
    <citation type="submission" date="2020-04" db="EMBL/GenBank/DDBJ databases">
        <authorList>
            <person name="Klaysubun C."/>
            <person name="Duangmal K."/>
            <person name="Lipun K."/>
        </authorList>
    </citation>
    <scope>NUCLEOTIDE SEQUENCE [LARGE SCALE GENOMIC DNA]</scope>
    <source>
        <strain evidence="3 4">K10HN5</strain>
    </source>
</reference>
<feature type="domain" description="MOSC" evidence="2">
    <location>
        <begin position="26"/>
        <end position="160"/>
    </location>
</feature>
<protein>
    <submittedName>
        <fullName evidence="3">MOSC domain-containing protein</fullName>
    </submittedName>
</protein>
<name>A0ABX1S8K2_9PSEU</name>
<evidence type="ECO:0000259" key="2">
    <source>
        <dbReference type="PROSITE" id="PS51340"/>
    </source>
</evidence>
<accession>A0ABX1S8K2</accession>
<feature type="region of interest" description="Disordered" evidence="1">
    <location>
        <begin position="1"/>
        <end position="23"/>
    </location>
</feature>
<dbReference type="Proteomes" id="UP000820669">
    <property type="component" value="Unassembled WGS sequence"/>
</dbReference>
<dbReference type="SUPFAM" id="SSF50800">
    <property type="entry name" value="PK beta-barrel domain-like"/>
    <property type="match status" value="1"/>
</dbReference>
<evidence type="ECO:0000313" key="4">
    <source>
        <dbReference type="Proteomes" id="UP000820669"/>
    </source>
</evidence>
<dbReference type="InterPro" id="IPR052353">
    <property type="entry name" value="Benzoxazolinone_Detox_Enz"/>
</dbReference>
<proteinExistence type="predicted"/>
<dbReference type="Pfam" id="PF03473">
    <property type="entry name" value="MOSC"/>
    <property type="match status" value="1"/>
</dbReference>
<evidence type="ECO:0000256" key="1">
    <source>
        <dbReference type="SAM" id="MobiDB-lite"/>
    </source>
</evidence>
<dbReference type="PROSITE" id="PS51340">
    <property type="entry name" value="MOSC"/>
    <property type="match status" value="1"/>
</dbReference>
<gene>
    <name evidence="3" type="ORF">HF526_05165</name>
</gene>
<dbReference type="InterPro" id="IPR005302">
    <property type="entry name" value="MoCF_Sase_C"/>
</dbReference>
<dbReference type="PANTHER" id="PTHR30212">
    <property type="entry name" value="PROTEIN YIIM"/>
    <property type="match status" value="1"/>
</dbReference>
<dbReference type="InterPro" id="IPR011037">
    <property type="entry name" value="Pyrv_Knase-like_insert_dom_sf"/>
</dbReference>